<keyword evidence="2" id="KW-1185">Reference proteome</keyword>
<evidence type="ECO:0000313" key="1">
    <source>
        <dbReference type="EMBL" id="GAT49927.1"/>
    </source>
</evidence>
<sequence>QPWSALREITLAGFWPLDLEEERDASPFGTPPPRDSGSRSQLVRLLEALPNLRVAILSLYAHNADREDLAEFFGPNHAPPRSPRSFLRHLEVFQFPSLHSVDRILEILPPRLRTLSLPAYSQSLDSDNVEQPLLSPSDFVLMFGRVVFPDLEVLELQYAVDELAEADEEQNLLALLPGKFPNLRKLTVTRIWVHKRAGLDELWDPIPAYRTLLSKLPNLRMFRFNPDDPERSGFTAFSTFGPPFMVYVERLRILGEAIVRDCPWLSEISLYREFRNDPDGFWEYWRVVSDPSGQVPVRLEGQRYPAWPGMVNS</sequence>
<accession>A0ABQ0LHF5</accession>
<proteinExistence type="predicted"/>
<dbReference type="Gene3D" id="3.80.10.10">
    <property type="entry name" value="Ribonuclease Inhibitor"/>
    <property type="match status" value="1"/>
</dbReference>
<organism evidence="1 2">
    <name type="scientific">Mycena chlorophos</name>
    <name type="common">Agaric fungus</name>
    <name type="synonym">Agaricus chlorophos</name>
    <dbReference type="NCBI Taxonomy" id="658473"/>
    <lineage>
        <taxon>Eukaryota</taxon>
        <taxon>Fungi</taxon>
        <taxon>Dikarya</taxon>
        <taxon>Basidiomycota</taxon>
        <taxon>Agaricomycotina</taxon>
        <taxon>Agaricomycetes</taxon>
        <taxon>Agaricomycetidae</taxon>
        <taxon>Agaricales</taxon>
        <taxon>Marasmiineae</taxon>
        <taxon>Mycenaceae</taxon>
        <taxon>Mycena</taxon>
    </lineage>
</organism>
<protein>
    <recommendedName>
        <fullName evidence="3">F-box domain-containing protein</fullName>
    </recommendedName>
</protein>
<dbReference type="Proteomes" id="UP000815677">
    <property type="component" value="Unassembled WGS sequence"/>
</dbReference>
<name>A0ABQ0LHF5_MYCCL</name>
<gene>
    <name evidence="1" type="ORF">MCHLO_07211</name>
</gene>
<evidence type="ECO:0008006" key="3">
    <source>
        <dbReference type="Google" id="ProtNLM"/>
    </source>
</evidence>
<feature type="non-terminal residue" evidence="1">
    <location>
        <position position="1"/>
    </location>
</feature>
<evidence type="ECO:0000313" key="2">
    <source>
        <dbReference type="Proteomes" id="UP000815677"/>
    </source>
</evidence>
<dbReference type="InterPro" id="IPR032675">
    <property type="entry name" value="LRR_dom_sf"/>
</dbReference>
<dbReference type="EMBL" id="DF846042">
    <property type="protein sequence ID" value="GAT49927.1"/>
    <property type="molecule type" value="Genomic_DNA"/>
</dbReference>
<reference evidence="1" key="1">
    <citation type="submission" date="2014-09" db="EMBL/GenBank/DDBJ databases">
        <title>Genome sequence of the luminous mushroom Mycena chlorophos for searching fungal bioluminescence genes.</title>
        <authorList>
            <person name="Tanaka Y."/>
            <person name="Kasuga D."/>
            <person name="Oba Y."/>
            <person name="Hase S."/>
            <person name="Sato K."/>
            <person name="Oba Y."/>
            <person name="Sakakibara Y."/>
        </authorList>
    </citation>
    <scope>NUCLEOTIDE SEQUENCE</scope>
</reference>